<feature type="chain" id="PRO_5020335984" description="Secreted protein" evidence="1">
    <location>
        <begin position="20"/>
        <end position="83"/>
    </location>
</feature>
<keyword evidence="1" id="KW-0732">Signal</keyword>
<dbReference type="Proteomes" id="UP000295604">
    <property type="component" value="Unassembled WGS sequence"/>
</dbReference>
<evidence type="ECO:0000313" key="2">
    <source>
        <dbReference type="EMBL" id="TEA11808.1"/>
    </source>
</evidence>
<evidence type="ECO:0008006" key="4">
    <source>
        <dbReference type="Google" id="ProtNLM"/>
    </source>
</evidence>
<evidence type="ECO:0000313" key="3">
    <source>
        <dbReference type="Proteomes" id="UP000295604"/>
    </source>
</evidence>
<dbReference type="EMBL" id="QAPF01000319">
    <property type="protein sequence ID" value="TEA11808.1"/>
    <property type="molecule type" value="Genomic_DNA"/>
</dbReference>
<evidence type="ECO:0000256" key="1">
    <source>
        <dbReference type="SAM" id="SignalP"/>
    </source>
</evidence>
<reference evidence="2 3" key="1">
    <citation type="submission" date="2018-11" db="EMBL/GenBank/DDBJ databases">
        <title>Genome sequence and assembly of Colletotrichum sidae.</title>
        <authorList>
            <person name="Gan P."/>
            <person name="Shirasu K."/>
        </authorList>
    </citation>
    <scope>NUCLEOTIDE SEQUENCE [LARGE SCALE GENOMIC DNA]</scope>
    <source>
        <strain evidence="2 3">CBS 518.97</strain>
    </source>
</reference>
<organism evidence="2 3">
    <name type="scientific">Colletotrichum sidae</name>
    <dbReference type="NCBI Taxonomy" id="1347389"/>
    <lineage>
        <taxon>Eukaryota</taxon>
        <taxon>Fungi</taxon>
        <taxon>Dikarya</taxon>
        <taxon>Ascomycota</taxon>
        <taxon>Pezizomycotina</taxon>
        <taxon>Sordariomycetes</taxon>
        <taxon>Hypocreomycetidae</taxon>
        <taxon>Glomerellales</taxon>
        <taxon>Glomerellaceae</taxon>
        <taxon>Colletotrichum</taxon>
        <taxon>Colletotrichum orbiculare species complex</taxon>
    </lineage>
</organism>
<sequence>MQFFKSIILLAGLAAAAPAASDAGSAPAIEARAEVTQPCTNGATPWWNNGQGGYGDGGWGCLTDFKGGCRAYYWKTDLPYWSC</sequence>
<gene>
    <name evidence="2" type="ORF">C8034_v007302</name>
</gene>
<proteinExistence type="predicted"/>
<name>A0A4R8T3U1_9PEZI</name>
<protein>
    <recommendedName>
        <fullName evidence="4">Secreted protein</fullName>
    </recommendedName>
</protein>
<accession>A0A4R8T3U1</accession>
<keyword evidence="3" id="KW-1185">Reference proteome</keyword>
<dbReference type="AlphaFoldDB" id="A0A4R8T3U1"/>
<comment type="caution">
    <text evidence="2">The sequence shown here is derived from an EMBL/GenBank/DDBJ whole genome shotgun (WGS) entry which is preliminary data.</text>
</comment>
<feature type="signal peptide" evidence="1">
    <location>
        <begin position="1"/>
        <end position="19"/>
    </location>
</feature>